<dbReference type="GO" id="GO:0031179">
    <property type="term" value="P:peptide modification"/>
    <property type="evidence" value="ECO:0007669"/>
    <property type="project" value="InterPro"/>
</dbReference>
<organism evidence="2 3">
    <name type="scientific">Chryseobacterium gallinarum</name>
    <dbReference type="NCBI Taxonomy" id="1324352"/>
    <lineage>
        <taxon>Bacteria</taxon>
        <taxon>Pseudomonadati</taxon>
        <taxon>Bacteroidota</taxon>
        <taxon>Flavobacteriia</taxon>
        <taxon>Flavobacteriales</taxon>
        <taxon>Weeksellaceae</taxon>
        <taxon>Chryseobacterium group</taxon>
        <taxon>Chryseobacterium</taxon>
    </lineage>
</organism>
<dbReference type="PRINTS" id="PR01950">
    <property type="entry name" value="LANCSUPER"/>
</dbReference>
<gene>
    <name evidence="2" type="ORF">OK18_07950</name>
</gene>
<dbReference type="Proteomes" id="UP000035213">
    <property type="component" value="Chromosome"/>
</dbReference>
<dbReference type="PANTHER" id="PTHR12736:SF7">
    <property type="entry name" value="LANC-LIKE PROTEIN 3"/>
    <property type="match status" value="1"/>
</dbReference>
<dbReference type="SMART" id="SM01260">
    <property type="entry name" value="LANC_like"/>
    <property type="match status" value="1"/>
</dbReference>
<dbReference type="Gene3D" id="1.50.10.20">
    <property type="match status" value="1"/>
</dbReference>
<dbReference type="EMBL" id="CP009928">
    <property type="protein sequence ID" value="AKK72568.1"/>
    <property type="molecule type" value="Genomic_DNA"/>
</dbReference>
<dbReference type="GO" id="GO:0046872">
    <property type="term" value="F:metal ion binding"/>
    <property type="evidence" value="ECO:0007669"/>
    <property type="project" value="UniProtKB-KW"/>
</dbReference>
<dbReference type="PANTHER" id="PTHR12736">
    <property type="entry name" value="LANC-LIKE PROTEIN"/>
    <property type="match status" value="1"/>
</dbReference>
<dbReference type="Pfam" id="PF05147">
    <property type="entry name" value="LANC_like"/>
    <property type="match status" value="1"/>
</dbReference>
<name>A0A0G3M3I4_CHRGL</name>
<dbReference type="PATRIC" id="fig|1324352.5.peg.1667"/>
<dbReference type="GO" id="GO:0005886">
    <property type="term" value="C:plasma membrane"/>
    <property type="evidence" value="ECO:0007669"/>
    <property type="project" value="TreeGrafter"/>
</dbReference>
<evidence type="ECO:0000313" key="2">
    <source>
        <dbReference type="EMBL" id="AKK72568.1"/>
    </source>
</evidence>
<proteinExistence type="predicted"/>
<keyword evidence="1" id="KW-0862">Zinc</keyword>
<feature type="binding site" evidence="1">
    <location>
        <position position="271"/>
    </location>
    <ligand>
        <name>Zn(2+)</name>
        <dbReference type="ChEBI" id="CHEBI:29105"/>
    </ligand>
</feature>
<reference evidence="2 3" key="1">
    <citation type="submission" date="2014-11" db="EMBL/GenBank/DDBJ databases">
        <authorList>
            <person name="Park G.-S."/>
            <person name="Hong S.-J."/>
            <person name="Jung B.K."/>
            <person name="Khan A.R."/>
            <person name="Kwak Y."/>
            <person name="Shin J.-H."/>
        </authorList>
    </citation>
    <scope>NUCLEOTIDE SEQUENCE [LARGE SCALE GENOMIC DNA]</scope>
    <source>
        <strain evidence="2 3">DSM 27622</strain>
    </source>
</reference>
<dbReference type="RefSeq" id="WP_053327662.1">
    <property type="nucleotide sequence ID" value="NZ_CP009928.1"/>
</dbReference>
<keyword evidence="1" id="KW-0479">Metal-binding</keyword>
<dbReference type="STRING" id="1324352.OK18_07950"/>
<evidence type="ECO:0000313" key="3">
    <source>
        <dbReference type="Proteomes" id="UP000035213"/>
    </source>
</evidence>
<feature type="binding site" evidence="1">
    <location>
        <position position="321"/>
    </location>
    <ligand>
        <name>Zn(2+)</name>
        <dbReference type="ChEBI" id="CHEBI:29105"/>
    </ligand>
</feature>
<dbReference type="PRINTS" id="PR01955">
    <property type="entry name" value="LANCFRANKIA"/>
</dbReference>
<protein>
    <recommendedName>
        <fullName evidence="4">Lanthionine synthetase C family protein</fullName>
    </recommendedName>
</protein>
<accession>A0A0G3M3I4</accession>
<dbReference type="KEGG" id="cgn:OK18_07950"/>
<evidence type="ECO:0008006" key="4">
    <source>
        <dbReference type="Google" id="ProtNLM"/>
    </source>
</evidence>
<feature type="binding site" evidence="1">
    <location>
        <position position="322"/>
    </location>
    <ligand>
        <name>Zn(2+)</name>
        <dbReference type="ChEBI" id="CHEBI:29105"/>
    </ligand>
</feature>
<evidence type="ECO:0000256" key="1">
    <source>
        <dbReference type="PIRSR" id="PIRSR607822-1"/>
    </source>
</evidence>
<dbReference type="AlphaFoldDB" id="A0A0G3M3I4"/>
<sequence length="410" mass="47472">MDIKEYTLEILDYINIIYKKNTDHYSDISLMNGITSLAIANLTIGIKTNNTYYIEMSRDIMENVLDRINTDEYGLKNTVSYCNGFAGICEALCLFSHKNIIDFNSEDLEDLDEFLFENAILLFSSNNPDYLHGAMGVLYYFSNRYDGNTGKIADYIESLIKKYQDMIISDEKGIRITNNVLLDQKNREFNFSLSHGLSGHVVIFLEIYKKYPSPHILTIVEGIEKYINSFKKQPSSGNNVYKTFFPTFIVEGENILEDPENAGYNSRLAWCYGELNYAMMYLKLNEVYKEVKYLDTAKEILETTIYRNNPEEARVNSPFFCHGASGLVALNMYFYKKTQNTEYRKLADYWKEFTMSSFPKEELYKAIDHNPFCLLEGGTGLVIGLSALIEEDHSFDLKENMTWERILLLN</sequence>
<dbReference type="InterPro" id="IPR007822">
    <property type="entry name" value="LANC-like"/>
</dbReference>
<dbReference type="SUPFAM" id="SSF158745">
    <property type="entry name" value="LanC-like"/>
    <property type="match status" value="1"/>
</dbReference>